<dbReference type="AlphaFoldDB" id="A0A316TEW3"/>
<keyword evidence="6 7" id="KW-0472">Membrane</keyword>
<dbReference type="OrthoDB" id="8906042at2"/>
<gene>
    <name evidence="10" type="ORF">DJ010_11405</name>
</gene>
<keyword evidence="5 7" id="KW-1133">Transmembrane helix</keyword>
<feature type="transmembrane region" description="Helical" evidence="7">
    <location>
        <begin position="36"/>
        <end position="57"/>
    </location>
</feature>
<accession>A0A316TEW3</accession>
<dbReference type="Proteomes" id="UP000245507">
    <property type="component" value="Unassembled WGS sequence"/>
</dbReference>
<keyword evidence="2 7" id="KW-0813">Transport</keyword>
<dbReference type="InterPro" id="IPR025966">
    <property type="entry name" value="OppC_N"/>
</dbReference>
<evidence type="ECO:0000256" key="1">
    <source>
        <dbReference type="ARBA" id="ARBA00004651"/>
    </source>
</evidence>
<reference evidence="10 11" key="1">
    <citation type="submission" date="2018-05" db="EMBL/GenBank/DDBJ databases">
        <title>Nocardioides silvaticus genome.</title>
        <authorList>
            <person name="Li C."/>
            <person name="Wang G."/>
        </authorList>
    </citation>
    <scope>NUCLEOTIDE SEQUENCE [LARGE SCALE GENOMIC DNA]</scope>
    <source>
        <strain evidence="10 11">CCTCC AB 2018079</strain>
    </source>
</reference>
<dbReference type="InterPro" id="IPR035906">
    <property type="entry name" value="MetI-like_sf"/>
</dbReference>
<feature type="region of interest" description="Disordered" evidence="8">
    <location>
        <begin position="1"/>
        <end position="21"/>
    </location>
</feature>
<feature type="transmembrane region" description="Helical" evidence="7">
    <location>
        <begin position="218"/>
        <end position="239"/>
    </location>
</feature>
<feature type="domain" description="ABC transmembrane type-1" evidence="9">
    <location>
        <begin position="92"/>
        <end position="282"/>
    </location>
</feature>
<protein>
    <submittedName>
        <fullName evidence="10">Peptide ABC transporter permease</fullName>
    </submittedName>
</protein>
<comment type="similarity">
    <text evidence="7">Belongs to the binding-protein-dependent transport system permease family.</text>
</comment>
<comment type="caution">
    <text evidence="10">The sequence shown here is derived from an EMBL/GenBank/DDBJ whole genome shotgun (WGS) entry which is preliminary data.</text>
</comment>
<evidence type="ECO:0000256" key="7">
    <source>
        <dbReference type="RuleBase" id="RU363032"/>
    </source>
</evidence>
<dbReference type="PANTHER" id="PTHR43386">
    <property type="entry name" value="OLIGOPEPTIDE TRANSPORT SYSTEM PERMEASE PROTEIN APPC"/>
    <property type="match status" value="1"/>
</dbReference>
<evidence type="ECO:0000256" key="8">
    <source>
        <dbReference type="SAM" id="MobiDB-lite"/>
    </source>
</evidence>
<dbReference type="CDD" id="cd06261">
    <property type="entry name" value="TM_PBP2"/>
    <property type="match status" value="1"/>
</dbReference>
<evidence type="ECO:0000259" key="9">
    <source>
        <dbReference type="PROSITE" id="PS50928"/>
    </source>
</evidence>
<dbReference type="Pfam" id="PF12911">
    <property type="entry name" value="OppC_N"/>
    <property type="match status" value="1"/>
</dbReference>
<organism evidence="10 11">
    <name type="scientific">Nocardioides silvaticus</name>
    <dbReference type="NCBI Taxonomy" id="2201891"/>
    <lineage>
        <taxon>Bacteria</taxon>
        <taxon>Bacillati</taxon>
        <taxon>Actinomycetota</taxon>
        <taxon>Actinomycetes</taxon>
        <taxon>Propionibacteriales</taxon>
        <taxon>Nocardioidaceae</taxon>
        <taxon>Nocardioides</taxon>
    </lineage>
</organism>
<feature type="transmembrane region" description="Helical" evidence="7">
    <location>
        <begin position="95"/>
        <end position="119"/>
    </location>
</feature>
<sequence length="294" mass="30726">MSTETSGISGTSGTPAAPSGPAPAGFLRRALRQKRFAFGFTVTVLVVLFAVVAPFFAPYGEKETAGPPYAKDGVFGTDYLGQDVLSRVMHGGQSVLAISVLATLLGMVVGVLIGVVAAYAGGWWDEVIMRLNDVLLAFPQILLALVVLTALENPASWVIILLIGASHAPRVARVSRGVALGIVSRDFVVAAEALGEKRSRIILAEVLPNMTGPLLAEAGLRLTYSIGVVAALGFLGFAADPGAANWGQMMNENRLGLQTQPWAVMAPVLVIAIFTIATNLMADGLAQISQRGDD</sequence>
<proteinExistence type="inferred from homology"/>
<dbReference type="RefSeq" id="WP_109693779.1">
    <property type="nucleotide sequence ID" value="NZ_QGDD01000004.1"/>
</dbReference>
<evidence type="ECO:0000313" key="10">
    <source>
        <dbReference type="EMBL" id="PWN02977.1"/>
    </source>
</evidence>
<evidence type="ECO:0000313" key="11">
    <source>
        <dbReference type="Proteomes" id="UP000245507"/>
    </source>
</evidence>
<dbReference type="PROSITE" id="PS50928">
    <property type="entry name" value="ABC_TM1"/>
    <property type="match status" value="1"/>
</dbReference>
<dbReference type="InterPro" id="IPR000515">
    <property type="entry name" value="MetI-like"/>
</dbReference>
<dbReference type="GO" id="GO:0005886">
    <property type="term" value="C:plasma membrane"/>
    <property type="evidence" value="ECO:0007669"/>
    <property type="project" value="UniProtKB-SubCell"/>
</dbReference>
<keyword evidence="11" id="KW-1185">Reference proteome</keyword>
<evidence type="ECO:0000256" key="5">
    <source>
        <dbReference type="ARBA" id="ARBA00022989"/>
    </source>
</evidence>
<dbReference type="PANTHER" id="PTHR43386:SF25">
    <property type="entry name" value="PEPTIDE ABC TRANSPORTER PERMEASE PROTEIN"/>
    <property type="match status" value="1"/>
</dbReference>
<dbReference type="InterPro" id="IPR050366">
    <property type="entry name" value="BP-dependent_transpt_permease"/>
</dbReference>
<evidence type="ECO:0000256" key="6">
    <source>
        <dbReference type="ARBA" id="ARBA00023136"/>
    </source>
</evidence>
<dbReference type="Gene3D" id="1.10.3720.10">
    <property type="entry name" value="MetI-like"/>
    <property type="match status" value="1"/>
</dbReference>
<keyword evidence="3" id="KW-1003">Cell membrane</keyword>
<feature type="transmembrane region" description="Helical" evidence="7">
    <location>
        <begin position="259"/>
        <end position="282"/>
    </location>
</feature>
<dbReference type="SUPFAM" id="SSF161098">
    <property type="entry name" value="MetI-like"/>
    <property type="match status" value="1"/>
</dbReference>
<evidence type="ECO:0000256" key="2">
    <source>
        <dbReference type="ARBA" id="ARBA00022448"/>
    </source>
</evidence>
<evidence type="ECO:0000256" key="4">
    <source>
        <dbReference type="ARBA" id="ARBA00022692"/>
    </source>
</evidence>
<dbReference type="Pfam" id="PF00528">
    <property type="entry name" value="BPD_transp_1"/>
    <property type="match status" value="1"/>
</dbReference>
<dbReference type="EMBL" id="QGDD01000004">
    <property type="protein sequence ID" value="PWN02977.1"/>
    <property type="molecule type" value="Genomic_DNA"/>
</dbReference>
<evidence type="ECO:0000256" key="3">
    <source>
        <dbReference type="ARBA" id="ARBA00022475"/>
    </source>
</evidence>
<comment type="subcellular location">
    <subcellularLocation>
        <location evidence="1 7">Cell membrane</location>
        <topology evidence="1 7">Multi-pass membrane protein</topology>
    </subcellularLocation>
</comment>
<dbReference type="GO" id="GO:0055085">
    <property type="term" value="P:transmembrane transport"/>
    <property type="evidence" value="ECO:0007669"/>
    <property type="project" value="InterPro"/>
</dbReference>
<name>A0A316TEW3_9ACTN</name>
<keyword evidence="4 7" id="KW-0812">Transmembrane</keyword>